<keyword evidence="2" id="KW-1185">Reference proteome</keyword>
<dbReference type="EMBL" id="AQHR01000040">
    <property type="protein sequence ID" value="EON78333.1"/>
    <property type="molecule type" value="Genomic_DNA"/>
</dbReference>
<comment type="caution">
    <text evidence="1">The sequence shown here is derived from an EMBL/GenBank/DDBJ whole genome shotgun (WGS) entry which is preliminary data.</text>
</comment>
<proteinExistence type="predicted"/>
<dbReference type="RefSeq" id="WP_010853342.1">
    <property type="nucleotide sequence ID" value="NZ_AQHR01000040.1"/>
</dbReference>
<protein>
    <recommendedName>
        <fullName evidence="3">Phosphohistidine phosphatase, SixA</fullName>
    </recommendedName>
</protein>
<organism evidence="1 2">
    <name type="scientific">Lunatimonas lonarensis</name>
    <dbReference type="NCBI Taxonomy" id="1232681"/>
    <lineage>
        <taxon>Bacteria</taxon>
        <taxon>Pseudomonadati</taxon>
        <taxon>Bacteroidota</taxon>
        <taxon>Cytophagia</taxon>
        <taxon>Cytophagales</taxon>
        <taxon>Cyclobacteriaceae</taxon>
    </lineage>
</organism>
<dbReference type="Pfam" id="PF00300">
    <property type="entry name" value="His_Phos_1"/>
    <property type="match status" value="1"/>
</dbReference>
<sequence>MKRILTLLRHGEAEIGYGMREDYVRNLTGHGVSQLTRLSNVLDSRQIYFDLTLYSPARRTTQTMEILDGKLELGVKISDRGIYESSLAELLRVVQKLPPTYNQVLLVGHNPGITHLQGYLSGDSSIMFSPGMLVRVSLDVEGWDLVSRSSATLLEVIQ</sequence>
<dbReference type="CDD" id="cd07067">
    <property type="entry name" value="HP_PGM_like"/>
    <property type="match status" value="1"/>
</dbReference>
<name>R7ZWD8_9BACT</name>
<accession>R7ZWD8</accession>
<dbReference type="AlphaFoldDB" id="R7ZWD8"/>
<evidence type="ECO:0000313" key="1">
    <source>
        <dbReference type="EMBL" id="EON78333.1"/>
    </source>
</evidence>
<evidence type="ECO:0000313" key="2">
    <source>
        <dbReference type="Proteomes" id="UP000013909"/>
    </source>
</evidence>
<dbReference type="Proteomes" id="UP000013909">
    <property type="component" value="Unassembled WGS sequence"/>
</dbReference>
<dbReference type="OrthoDB" id="9810154at2"/>
<dbReference type="SUPFAM" id="SSF53254">
    <property type="entry name" value="Phosphoglycerate mutase-like"/>
    <property type="match status" value="1"/>
</dbReference>
<gene>
    <name evidence="1" type="ORF">ADIS_1196</name>
</gene>
<evidence type="ECO:0008006" key="3">
    <source>
        <dbReference type="Google" id="ProtNLM"/>
    </source>
</evidence>
<dbReference type="STRING" id="1232681.ADIS_1196"/>
<dbReference type="InterPro" id="IPR029033">
    <property type="entry name" value="His_PPase_superfam"/>
</dbReference>
<dbReference type="Gene3D" id="3.40.50.1240">
    <property type="entry name" value="Phosphoglycerate mutase-like"/>
    <property type="match status" value="1"/>
</dbReference>
<reference evidence="1 2" key="1">
    <citation type="submission" date="2013-02" db="EMBL/GenBank/DDBJ databases">
        <title>A novel strain isolated from Lonar lake, Maharashtra, India.</title>
        <authorList>
            <person name="Singh A."/>
        </authorList>
    </citation>
    <scope>NUCLEOTIDE SEQUENCE [LARGE SCALE GENOMIC DNA]</scope>
    <source>
        <strain evidence="1 2">AK24</strain>
    </source>
</reference>
<dbReference type="InterPro" id="IPR013078">
    <property type="entry name" value="His_Pase_superF_clade-1"/>
</dbReference>